<dbReference type="CDD" id="cd06257">
    <property type="entry name" value="DnaJ"/>
    <property type="match status" value="1"/>
</dbReference>
<dbReference type="SMART" id="SM00271">
    <property type="entry name" value="DnaJ"/>
    <property type="match status" value="1"/>
</dbReference>
<comment type="similarity">
    <text evidence="1">Belongs to the universal ribosomal protein uS10 family.</text>
</comment>
<dbReference type="Pfam" id="PF00226">
    <property type="entry name" value="DnaJ"/>
    <property type="match status" value="1"/>
</dbReference>
<dbReference type="PROSITE" id="PS50076">
    <property type="entry name" value="DNAJ_2"/>
    <property type="match status" value="1"/>
</dbReference>
<feature type="region of interest" description="Disordered" evidence="8">
    <location>
        <begin position="96"/>
        <end position="115"/>
    </location>
</feature>
<feature type="region of interest" description="Disordered" evidence="8">
    <location>
        <begin position="1396"/>
        <end position="1423"/>
    </location>
</feature>
<dbReference type="PRINTS" id="PR00625">
    <property type="entry name" value="JDOMAIN"/>
</dbReference>
<evidence type="ECO:0000256" key="3">
    <source>
        <dbReference type="ARBA" id="ARBA00022803"/>
    </source>
</evidence>
<dbReference type="SUPFAM" id="SSF54999">
    <property type="entry name" value="Ribosomal protein S10"/>
    <property type="match status" value="1"/>
</dbReference>
<keyword evidence="7" id="KW-0175">Coiled coil</keyword>
<dbReference type="OrthoDB" id="10250354at2759"/>
<dbReference type="Pfam" id="PF00515">
    <property type="entry name" value="TPR_1"/>
    <property type="match status" value="1"/>
</dbReference>
<dbReference type="HAMAP" id="MF_00508">
    <property type="entry name" value="Ribosomal_uS10"/>
    <property type="match status" value="1"/>
</dbReference>
<comment type="caution">
    <text evidence="10">The sequence shown here is derived from an EMBL/GenBank/DDBJ whole genome shotgun (WGS) entry which is preliminary data.</text>
</comment>
<keyword evidence="2" id="KW-0677">Repeat</keyword>
<dbReference type="InterPro" id="IPR027486">
    <property type="entry name" value="Ribosomal_uS10_dom"/>
</dbReference>
<dbReference type="SMART" id="SM01403">
    <property type="entry name" value="Ribosomal_S10"/>
    <property type="match status" value="1"/>
</dbReference>
<evidence type="ECO:0000256" key="8">
    <source>
        <dbReference type="SAM" id="MobiDB-lite"/>
    </source>
</evidence>
<feature type="domain" description="J" evidence="9">
    <location>
        <begin position="1119"/>
        <end position="1184"/>
    </location>
</feature>
<dbReference type="InterPro" id="IPR036838">
    <property type="entry name" value="Ribosomal_uS10_dom_sf"/>
</dbReference>
<feature type="compositionally biased region" description="Basic and acidic residues" evidence="8">
    <location>
        <begin position="1396"/>
        <end position="1416"/>
    </location>
</feature>
<feature type="coiled-coil region" evidence="7">
    <location>
        <begin position="1071"/>
        <end position="1118"/>
    </location>
</feature>
<dbReference type="Gene3D" id="3.40.50.1820">
    <property type="entry name" value="alpha/beta hydrolase"/>
    <property type="match status" value="1"/>
</dbReference>
<dbReference type="InterPro" id="IPR029058">
    <property type="entry name" value="AB_hydrolase_fold"/>
</dbReference>
<dbReference type="Pfam" id="PF13432">
    <property type="entry name" value="TPR_16"/>
    <property type="match status" value="2"/>
</dbReference>
<evidence type="ECO:0000256" key="2">
    <source>
        <dbReference type="ARBA" id="ARBA00022737"/>
    </source>
</evidence>
<dbReference type="Gene3D" id="3.30.70.600">
    <property type="entry name" value="Ribosomal protein S10 domain"/>
    <property type="match status" value="1"/>
</dbReference>
<gene>
    <name evidence="10" type="ORF">DEBURN_LOCUS3558</name>
</gene>
<evidence type="ECO:0000313" key="11">
    <source>
        <dbReference type="Proteomes" id="UP000789706"/>
    </source>
</evidence>
<dbReference type="GO" id="GO:1990904">
    <property type="term" value="C:ribonucleoprotein complex"/>
    <property type="evidence" value="ECO:0007669"/>
    <property type="project" value="UniProtKB-KW"/>
</dbReference>
<dbReference type="InterPro" id="IPR001848">
    <property type="entry name" value="Ribosomal_uS10"/>
</dbReference>
<dbReference type="CDD" id="cd00519">
    <property type="entry name" value="Lipase_3"/>
    <property type="match status" value="1"/>
</dbReference>
<dbReference type="PANTHER" id="PTHR45188:SF2">
    <property type="entry name" value="DNAJ HOMOLOG SUBFAMILY C MEMBER 7"/>
    <property type="match status" value="1"/>
</dbReference>
<dbReference type="Gene3D" id="1.25.40.10">
    <property type="entry name" value="Tetratricopeptide repeat domain"/>
    <property type="match status" value="1"/>
</dbReference>
<protein>
    <submittedName>
        <fullName evidence="10">11772_t:CDS:1</fullName>
    </submittedName>
</protein>
<organism evidence="10 11">
    <name type="scientific">Diversispora eburnea</name>
    <dbReference type="NCBI Taxonomy" id="1213867"/>
    <lineage>
        <taxon>Eukaryota</taxon>
        <taxon>Fungi</taxon>
        <taxon>Fungi incertae sedis</taxon>
        <taxon>Mucoromycota</taxon>
        <taxon>Glomeromycotina</taxon>
        <taxon>Glomeromycetes</taxon>
        <taxon>Diversisporales</taxon>
        <taxon>Diversisporaceae</taxon>
        <taxon>Diversispora</taxon>
    </lineage>
</organism>
<keyword evidence="5" id="KW-0687">Ribonucleoprotein</keyword>
<evidence type="ECO:0000256" key="6">
    <source>
        <dbReference type="PROSITE-ProRule" id="PRU00339"/>
    </source>
</evidence>
<dbReference type="GO" id="GO:0006412">
    <property type="term" value="P:translation"/>
    <property type="evidence" value="ECO:0007669"/>
    <property type="project" value="InterPro"/>
</dbReference>
<evidence type="ECO:0000256" key="4">
    <source>
        <dbReference type="ARBA" id="ARBA00022980"/>
    </source>
</evidence>
<feature type="compositionally biased region" description="Low complexity" evidence="8">
    <location>
        <begin position="96"/>
        <end position="107"/>
    </location>
</feature>
<keyword evidence="4" id="KW-0689">Ribosomal protein</keyword>
<keyword evidence="11" id="KW-1185">Reference proteome</keyword>
<dbReference type="Pfam" id="PF00338">
    <property type="entry name" value="Ribosomal_S10"/>
    <property type="match status" value="1"/>
</dbReference>
<dbReference type="InterPro" id="IPR036869">
    <property type="entry name" value="J_dom_sf"/>
</dbReference>
<dbReference type="GO" id="GO:0005840">
    <property type="term" value="C:ribosome"/>
    <property type="evidence" value="ECO:0007669"/>
    <property type="project" value="UniProtKB-KW"/>
</dbReference>
<feature type="repeat" description="TPR" evidence="6">
    <location>
        <begin position="1031"/>
        <end position="1064"/>
    </location>
</feature>
<dbReference type="PROSITE" id="PS50293">
    <property type="entry name" value="TPR_REGION"/>
    <property type="match status" value="1"/>
</dbReference>
<name>A0A9N8Z9U0_9GLOM</name>
<dbReference type="EMBL" id="CAJVPK010000229">
    <property type="protein sequence ID" value="CAG8479042.1"/>
    <property type="molecule type" value="Genomic_DNA"/>
</dbReference>
<dbReference type="Proteomes" id="UP000789706">
    <property type="component" value="Unassembled WGS sequence"/>
</dbReference>
<feature type="repeat" description="TPR" evidence="6">
    <location>
        <begin position="1065"/>
        <end position="1098"/>
    </location>
</feature>
<dbReference type="InterPro" id="IPR002921">
    <property type="entry name" value="Fungal_lipase-type"/>
</dbReference>
<dbReference type="InterPro" id="IPR019734">
    <property type="entry name" value="TPR_rpt"/>
</dbReference>
<dbReference type="Gene3D" id="1.10.287.110">
    <property type="entry name" value="DnaJ domain"/>
    <property type="match status" value="1"/>
</dbReference>
<evidence type="ECO:0000313" key="10">
    <source>
        <dbReference type="EMBL" id="CAG8479042.1"/>
    </source>
</evidence>
<dbReference type="Pfam" id="PF01764">
    <property type="entry name" value="Lipase_3"/>
    <property type="match status" value="1"/>
</dbReference>
<keyword evidence="3 6" id="KW-0802">TPR repeat</keyword>
<feature type="repeat" description="TPR" evidence="6">
    <location>
        <begin position="993"/>
        <end position="1026"/>
    </location>
</feature>
<proteinExistence type="inferred from homology"/>
<feature type="repeat" description="TPR" evidence="6">
    <location>
        <begin position="764"/>
        <end position="797"/>
    </location>
</feature>
<evidence type="ECO:0000256" key="1">
    <source>
        <dbReference type="ARBA" id="ARBA00007102"/>
    </source>
</evidence>
<evidence type="ECO:0000259" key="9">
    <source>
        <dbReference type="PROSITE" id="PS50076"/>
    </source>
</evidence>
<evidence type="ECO:0000256" key="7">
    <source>
        <dbReference type="SAM" id="Coils"/>
    </source>
</evidence>
<dbReference type="SUPFAM" id="SSF53474">
    <property type="entry name" value="alpha/beta-Hydrolases"/>
    <property type="match status" value="1"/>
</dbReference>
<dbReference type="Pfam" id="PF13181">
    <property type="entry name" value="TPR_8"/>
    <property type="match status" value="1"/>
</dbReference>
<dbReference type="SUPFAM" id="SSF48452">
    <property type="entry name" value="TPR-like"/>
    <property type="match status" value="1"/>
</dbReference>
<dbReference type="SMART" id="SM00028">
    <property type="entry name" value="TPR"/>
    <property type="match status" value="7"/>
</dbReference>
<dbReference type="GO" id="GO:0006629">
    <property type="term" value="P:lipid metabolic process"/>
    <property type="evidence" value="ECO:0007669"/>
    <property type="project" value="InterPro"/>
</dbReference>
<dbReference type="GO" id="GO:0003735">
    <property type="term" value="F:structural constituent of ribosome"/>
    <property type="evidence" value="ECO:0007669"/>
    <property type="project" value="InterPro"/>
</dbReference>
<feature type="repeat" description="TPR" evidence="6">
    <location>
        <begin position="947"/>
        <end position="980"/>
    </location>
</feature>
<evidence type="ECO:0000256" key="5">
    <source>
        <dbReference type="ARBA" id="ARBA00023274"/>
    </source>
</evidence>
<accession>A0A9N8Z9U0</accession>
<dbReference type="InterPro" id="IPR001623">
    <property type="entry name" value="DnaJ_domain"/>
</dbReference>
<dbReference type="InterPro" id="IPR011990">
    <property type="entry name" value="TPR-like_helical_dom_sf"/>
</dbReference>
<sequence>MNATTENNVHKSESNVSIDNVYNVTNLNYNVVNIDNIVNTNNTDNLNLADDTNDSSQFSQFQFDYDQDLNLQARRRKRRNLDGNELILPFVSTFSNSPTSNSPISINSDHEKKSSDMNTETSLVHKPHSDFALTVSNIASVSKIGLDIAGVISKLYLETAKFSTKAGLDIARTVTGVLSERMVQATSFEGYGGRIIGASTNLLHRSLYLAEQITLAGIGVTSETIQITLGTATESMTLIDTLFGTTDAAKALAGFVQLVKREWRFQNDEEEVQVDDPFSILLVIKSLTAWSCLQYVTKDKFERELGGWKKEKLVDFWDLCYDWVHIEPDDTLMEELELLITEEEDDEEIILINKNQKKNIVVGELTPREEASEYISKMDNEHVKRLSDLFLETSKRYSNPYLEELQNQSEDERLFSLLHNLKRYSKFSSSAYNFKTIIKSHIPFPSPQWRQKGTLHRFAFASSTDLSSDSIVDSSHQKVTNGSGYQPTYFLIRDHATRSIILALRGTLSIYDLIVDITCEYEDFQFPEDIQRGDYTKHQVHKGIFKVAKSMATPGQSGVFEALKREMEANEGYGLILVGHSLGAGVSSLLALLFASPTTRMTTRWSNLPLGRRVHAYAFATPCVMSAELSKRAKTLVTSVAYDDDKVIDYQSRRFGNDEKSQASKAEYESWFWEMRQNIKSQMNNPKLYPPGKVYWIVKSNRTPYLENVDKIFQEISFSSHMAVDHFPHVYELSSEKPLVFTLQVPPDRIKRIFLYVSHRSTSAEDLKEHANEHYKLGNYEEAVQLYTQAIELDSACPTYYTNRAAALLMLRRPKDALKDCQSALSLDPSSIKALLRRAKCNFTLGNLSEAERWYTKVLLEDPTNVVANSEFKQLRQVQNYIHLAEVHLENGQYGLVLNSIDRATASLEEIPTKWKIMKGEALLEQKIYDEAGRMANEILRTDSQNPDAHVLRARILYMEGDNQKAVAHCQEALRCDPDHSKARILLRKSRQIEAQKNAGNEAYKKGDFNGAYDLYTKALAIDPKNVNTSSKIYSNRALVLMKQGKYTDAINDMDKALELDPTFIKVFRRRADAYLKLEKYQEAVNDLKAALELDSSNQEIRRDLHNAERELKKASRKDYYKILGVSRDASEIDIKKAYRKLALQHHPDKNSGDSEAEVKFKEIGEAYAIIGDPVKKQRYDSGVDLEGMGNGGMDFDGVDPNLFFQMFMGENLASSMGGNSRSSFQGNFGFNPSRDFPRQRSREFRDLDKKPLDPVFLDFARRAAHALKMPCSGAVYLPTQTSHWTVIKGPFVHKKSQENFERKTHKRLLAIRDTNKEVVERWLWYLTKNCPPGIGMRVTLWEWEELGVGQKMLQEAKGKKERRMLEDVGRMEGIDSRTVVKEMADILVKEMEKKLEHEDKIEKNEPENDKVKVSESTKPTKS</sequence>
<dbReference type="PROSITE" id="PS50005">
    <property type="entry name" value="TPR"/>
    <property type="match status" value="5"/>
</dbReference>
<dbReference type="PANTHER" id="PTHR45188">
    <property type="entry name" value="DNAJ PROTEIN P58IPK HOMOLOG"/>
    <property type="match status" value="1"/>
</dbReference>
<reference evidence="10" key="1">
    <citation type="submission" date="2021-06" db="EMBL/GenBank/DDBJ databases">
        <authorList>
            <person name="Kallberg Y."/>
            <person name="Tangrot J."/>
            <person name="Rosling A."/>
        </authorList>
    </citation>
    <scope>NUCLEOTIDE SEQUENCE</scope>
    <source>
        <strain evidence="10">AZ414A</strain>
    </source>
</reference>